<sequence length="136" mass="15125">LVAQCIRAIKKFARSQMLIVSSSAAVNLQTLTNLLYCRYIILPLILVLRIVDAVTCPLESSSQIGSASSSSSASKSLTLTKRKICPDFKDNEDEKYCCPSHVVPGSYYCCSQEHLYKIEAEKAAEVRRQFIKKTSL</sequence>
<protein>
    <submittedName>
        <fullName evidence="1">WAP domain-containing protein</fullName>
    </submittedName>
</protein>
<reference evidence="1" key="1">
    <citation type="submission" date="2016-06" db="UniProtKB">
        <authorList>
            <consortium name="WormBaseParasite"/>
        </authorList>
    </citation>
    <scope>IDENTIFICATION</scope>
</reference>
<name>A0A183DI25_9BILA</name>
<dbReference type="AlphaFoldDB" id="A0A183DI25"/>
<evidence type="ECO:0000313" key="1">
    <source>
        <dbReference type="WBParaSite" id="GPUH_0000837501-mRNA-1"/>
    </source>
</evidence>
<accession>A0A183DI25</accession>
<dbReference type="WBParaSite" id="GPUH_0000837501-mRNA-1">
    <property type="protein sequence ID" value="GPUH_0000837501-mRNA-1"/>
    <property type="gene ID" value="GPUH_0000837501"/>
</dbReference>
<proteinExistence type="predicted"/>
<organism evidence="1">
    <name type="scientific">Gongylonema pulchrum</name>
    <dbReference type="NCBI Taxonomy" id="637853"/>
    <lineage>
        <taxon>Eukaryota</taxon>
        <taxon>Metazoa</taxon>
        <taxon>Ecdysozoa</taxon>
        <taxon>Nematoda</taxon>
        <taxon>Chromadorea</taxon>
        <taxon>Rhabditida</taxon>
        <taxon>Spirurina</taxon>
        <taxon>Spiruromorpha</taxon>
        <taxon>Spiruroidea</taxon>
        <taxon>Gongylonematidae</taxon>
        <taxon>Gongylonema</taxon>
    </lineage>
</organism>